<feature type="region of interest" description="Disordered" evidence="1">
    <location>
        <begin position="581"/>
        <end position="623"/>
    </location>
</feature>
<dbReference type="PANTHER" id="PTHR31549:SF149">
    <property type="entry name" value="ISOPRENOID SYNTHASE DOMAIN-CONTAINING PROTEIN"/>
    <property type="match status" value="1"/>
</dbReference>
<dbReference type="Proteomes" id="UP000306102">
    <property type="component" value="Unassembled WGS sequence"/>
</dbReference>
<dbReference type="EMBL" id="SDRB02006538">
    <property type="protein sequence ID" value="THG12462.1"/>
    <property type="molecule type" value="Genomic_DNA"/>
</dbReference>
<evidence type="ECO:0000256" key="2">
    <source>
        <dbReference type="SAM" id="Phobius"/>
    </source>
</evidence>
<feature type="region of interest" description="Disordered" evidence="1">
    <location>
        <begin position="1"/>
        <end position="90"/>
    </location>
</feature>
<feature type="compositionally biased region" description="Basic and acidic residues" evidence="1">
    <location>
        <begin position="1"/>
        <end position="16"/>
    </location>
</feature>
<gene>
    <name evidence="3" type="ORF">TEA_011614</name>
</gene>
<dbReference type="AlphaFoldDB" id="A0A4S4E8P0"/>
<protein>
    <submittedName>
        <fullName evidence="3">Uncharacterized protein</fullName>
    </submittedName>
</protein>
<dbReference type="InterPro" id="IPR004158">
    <property type="entry name" value="DUF247_pln"/>
</dbReference>
<accession>A0A4S4E8P0</accession>
<reference evidence="3 4" key="1">
    <citation type="journal article" date="2018" name="Proc. Natl. Acad. Sci. U.S.A.">
        <title>Draft genome sequence of Camellia sinensis var. sinensis provides insights into the evolution of the tea genome and tea quality.</title>
        <authorList>
            <person name="Wei C."/>
            <person name="Yang H."/>
            <person name="Wang S."/>
            <person name="Zhao J."/>
            <person name="Liu C."/>
            <person name="Gao L."/>
            <person name="Xia E."/>
            <person name="Lu Y."/>
            <person name="Tai Y."/>
            <person name="She G."/>
            <person name="Sun J."/>
            <person name="Cao H."/>
            <person name="Tong W."/>
            <person name="Gao Q."/>
            <person name="Li Y."/>
            <person name="Deng W."/>
            <person name="Jiang X."/>
            <person name="Wang W."/>
            <person name="Chen Q."/>
            <person name="Zhang S."/>
            <person name="Li H."/>
            <person name="Wu J."/>
            <person name="Wang P."/>
            <person name="Li P."/>
            <person name="Shi C."/>
            <person name="Zheng F."/>
            <person name="Jian J."/>
            <person name="Huang B."/>
            <person name="Shan D."/>
            <person name="Shi M."/>
            <person name="Fang C."/>
            <person name="Yue Y."/>
            <person name="Li F."/>
            <person name="Li D."/>
            <person name="Wei S."/>
            <person name="Han B."/>
            <person name="Jiang C."/>
            <person name="Yin Y."/>
            <person name="Xia T."/>
            <person name="Zhang Z."/>
            <person name="Bennetzen J.L."/>
            <person name="Zhao S."/>
            <person name="Wan X."/>
        </authorList>
    </citation>
    <scope>NUCLEOTIDE SEQUENCE [LARGE SCALE GENOMIC DNA]</scope>
    <source>
        <strain evidence="4">cv. Shuchazao</strain>
        <tissue evidence="3">Leaf</tissue>
    </source>
</reference>
<keyword evidence="2" id="KW-0472">Membrane</keyword>
<dbReference type="PANTHER" id="PTHR31549">
    <property type="entry name" value="PROTEIN, PUTATIVE (DUF247)-RELATED-RELATED"/>
    <property type="match status" value="1"/>
</dbReference>
<keyword evidence="4" id="KW-1185">Reference proteome</keyword>
<proteinExistence type="predicted"/>
<keyword evidence="2" id="KW-1133">Transmembrane helix</keyword>
<comment type="caution">
    <text evidence="3">The sequence shown here is derived from an EMBL/GenBank/DDBJ whole genome shotgun (WGS) entry which is preliminary data.</text>
</comment>
<dbReference type="STRING" id="542762.A0A4S4E8P0"/>
<organism evidence="3 4">
    <name type="scientific">Camellia sinensis var. sinensis</name>
    <name type="common">China tea</name>
    <dbReference type="NCBI Taxonomy" id="542762"/>
    <lineage>
        <taxon>Eukaryota</taxon>
        <taxon>Viridiplantae</taxon>
        <taxon>Streptophyta</taxon>
        <taxon>Embryophyta</taxon>
        <taxon>Tracheophyta</taxon>
        <taxon>Spermatophyta</taxon>
        <taxon>Magnoliopsida</taxon>
        <taxon>eudicotyledons</taxon>
        <taxon>Gunneridae</taxon>
        <taxon>Pentapetalae</taxon>
        <taxon>asterids</taxon>
        <taxon>Ericales</taxon>
        <taxon>Theaceae</taxon>
        <taxon>Camellia</taxon>
    </lineage>
</organism>
<evidence type="ECO:0000313" key="4">
    <source>
        <dbReference type="Proteomes" id="UP000306102"/>
    </source>
</evidence>
<dbReference type="Pfam" id="PF03140">
    <property type="entry name" value="DUF247"/>
    <property type="match status" value="1"/>
</dbReference>
<evidence type="ECO:0000313" key="3">
    <source>
        <dbReference type="EMBL" id="THG12462.1"/>
    </source>
</evidence>
<name>A0A4S4E8P0_CAMSN</name>
<evidence type="ECO:0000256" key="1">
    <source>
        <dbReference type="SAM" id="MobiDB-lite"/>
    </source>
</evidence>
<sequence length="623" mass="71027">MEDCEKKVTLTEKDPSPRSMVQGEGSSSHDQPVAITDESVVIESCPTRPPQPQPQPRIRDEFRSSIMNEGGESGETGESSNNTKPEHKLQRVPQMLRQMETKKYYDPQLVSIADKTDLYNKVAELAGKARSCYAEGTTEGIEDTAFTEMMFLDGCFILQFVWCIVNDEEGQLEMMKSHEIALVHRDLLLLENQLPFQVLLALLNMNFRFYQWRGKNLISRFIQKIRGTKPSFLKTYMDRLFIEVCCNWSLYYGWELVEIYGSKQVLENTWADHIKYDHTISSRNRKIQGSGNIHHHQYPRRSAMDLKMVGIRFRPSYHDCLSYTAFKSTWTGGILILPKINIDDINISLLLNLAAYEHCPNTLANYLWATNYICFLDSIIDSANDVKELKYAGIITNFLRNDEEVVKVISEMAAGLVPDYRNTSYFCVMSSIEEYHSRKGKTRIASWIAEVMRDHFRSPWTAIAVLAALFAIFLTAVQTYFAAFPRTDTCQESICNYLKNNKRIIRYRLYLLLLDCVSDSYELAMSNQASDKVTLNDKISSTRTSIVQGEESGGGSSSHDRPMAIADQHNVQLSVVIESHLTPQPQPQPQPYVRDVFRSSIMNAGAKSGETGESSKNTKHKQS</sequence>
<feature type="transmembrane region" description="Helical" evidence="2">
    <location>
        <begin position="460"/>
        <end position="481"/>
    </location>
</feature>
<keyword evidence="2" id="KW-0812">Transmembrane</keyword>